<dbReference type="InterPro" id="IPR027417">
    <property type="entry name" value="P-loop_NTPase"/>
</dbReference>
<dbReference type="GO" id="GO:0005634">
    <property type="term" value="C:nucleus"/>
    <property type="evidence" value="ECO:0007669"/>
    <property type="project" value="TreeGrafter"/>
</dbReference>
<keyword evidence="3 8" id="KW-0863">Zinc-finger</keyword>
<dbReference type="GO" id="GO:0016787">
    <property type="term" value="F:hydrolase activity"/>
    <property type="evidence" value="ECO:0007669"/>
    <property type="project" value="UniProtKB-KW"/>
</dbReference>
<dbReference type="EMBL" id="LJSK01000033">
    <property type="protein sequence ID" value="KPI89056.1"/>
    <property type="molecule type" value="Genomic_DNA"/>
</dbReference>
<name>A0A0N0P7Q9_LEPSE</name>
<feature type="region of interest" description="Disordered" evidence="9">
    <location>
        <begin position="1690"/>
        <end position="1716"/>
    </location>
</feature>
<dbReference type="Pfam" id="PF00271">
    <property type="entry name" value="Helicase_C"/>
    <property type="match status" value="1"/>
</dbReference>
<evidence type="ECO:0000259" key="11">
    <source>
        <dbReference type="PROSITE" id="PS51194"/>
    </source>
</evidence>
<dbReference type="InterPro" id="IPR027370">
    <property type="entry name" value="Znf-RING_euk"/>
</dbReference>
<feature type="region of interest" description="Disordered" evidence="9">
    <location>
        <begin position="122"/>
        <end position="168"/>
    </location>
</feature>
<dbReference type="InterPro" id="IPR000330">
    <property type="entry name" value="SNF2_N"/>
</dbReference>
<dbReference type="Pfam" id="PF00176">
    <property type="entry name" value="SNF2-rel_dom"/>
    <property type="match status" value="1"/>
</dbReference>
<feature type="compositionally biased region" description="Low complexity" evidence="9">
    <location>
        <begin position="159"/>
        <end position="168"/>
    </location>
</feature>
<feature type="compositionally biased region" description="Basic and acidic residues" evidence="9">
    <location>
        <begin position="1059"/>
        <end position="1073"/>
    </location>
</feature>
<evidence type="ECO:0000313" key="13">
    <source>
        <dbReference type="Proteomes" id="UP000038009"/>
    </source>
</evidence>
<dbReference type="SMART" id="SM00487">
    <property type="entry name" value="DEXDc"/>
    <property type="match status" value="1"/>
</dbReference>
<dbReference type="PROSITE" id="PS00518">
    <property type="entry name" value="ZF_RING_1"/>
    <property type="match status" value="1"/>
</dbReference>
<dbReference type="PANTHER" id="PTHR45626:SF17">
    <property type="entry name" value="HELICASE-LIKE TRANSCRIPTION FACTOR"/>
    <property type="match status" value="1"/>
</dbReference>
<keyword evidence="5" id="KW-0347">Helicase</keyword>
<dbReference type="GO" id="GO:0004386">
    <property type="term" value="F:helicase activity"/>
    <property type="evidence" value="ECO:0007669"/>
    <property type="project" value="UniProtKB-KW"/>
</dbReference>
<protein>
    <recommendedName>
        <fullName evidence="14">RING-type domain-containing protein</fullName>
    </recommendedName>
</protein>
<keyword evidence="1" id="KW-0479">Metal-binding</keyword>
<evidence type="ECO:0000256" key="5">
    <source>
        <dbReference type="ARBA" id="ARBA00022806"/>
    </source>
</evidence>
<comment type="caution">
    <text evidence="12">The sequence shown here is derived from an EMBL/GenBank/DDBJ whole genome shotgun (WGS) entry which is preliminary data.</text>
</comment>
<dbReference type="Proteomes" id="UP000038009">
    <property type="component" value="Unassembled WGS sequence"/>
</dbReference>
<feature type="region of interest" description="Disordered" evidence="9">
    <location>
        <begin position="1059"/>
        <end position="1104"/>
    </location>
</feature>
<dbReference type="PANTHER" id="PTHR45626">
    <property type="entry name" value="TRANSCRIPTION TERMINATION FACTOR 2-RELATED"/>
    <property type="match status" value="1"/>
</dbReference>
<dbReference type="Gene3D" id="3.30.40.10">
    <property type="entry name" value="Zinc/RING finger domain, C3HC4 (zinc finger)"/>
    <property type="match status" value="1"/>
</dbReference>
<evidence type="ECO:0000256" key="7">
    <source>
        <dbReference type="ARBA" id="ARBA00022840"/>
    </source>
</evidence>
<accession>A0A0N0P7Q9</accession>
<feature type="compositionally biased region" description="Basic and acidic residues" evidence="9">
    <location>
        <begin position="1690"/>
        <end position="1699"/>
    </location>
</feature>
<feature type="domain" description="RING-type" evidence="10">
    <location>
        <begin position="1629"/>
        <end position="1675"/>
    </location>
</feature>
<evidence type="ECO:0008006" key="14">
    <source>
        <dbReference type="Google" id="ProtNLM"/>
    </source>
</evidence>
<evidence type="ECO:0000256" key="2">
    <source>
        <dbReference type="ARBA" id="ARBA00022741"/>
    </source>
</evidence>
<evidence type="ECO:0000256" key="8">
    <source>
        <dbReference type="PROSITE-ProRule" id="PRU00175"/>
    </source>
</evidence>
<dbReference type="GO" id="GO:0008270">
    <property type="term" value="F:zinc ion binding"/>
    <property type="evidence" value="ECO:0007669"/>
    <property type="project" value="UniProtKB-KW"/>
</dbReference>
<organism evidence="12 13">
    <name type="scientific">Leptomonas seymouri</name>
    <dbReference type="NCBI Taxonomy" id="5684"/>
    <lineage>
        <taxon>Eukaryota</taxon>
        <taxon>Discoba</taxon>
        <taxon>Euglenozoa</taxon>
        <taxon>Kinetoplastea</taxon>
        <taxon>Metakinetoplastina</taxon>
        <taxon>Trypanosomatida</taxon>
        <taxon>Trypanosomatidae</taxon>
        <taxon>Leishmaniinae</taxon>
        <taxon>Leptomonas</taxon>
    </lineage>
</organism>
<dbReference type="CDD" id="cd16449">
    <property type="entry name" value="RING-HC"/>
    <property type="match status" value="1"/>
</dbReference>
<keyword evidence="4" id="KW-0378">Hydrolase</keyword>
<dbReference type="InterPro" id="IPR017907">
    <property type="entry name" value="Znf_RING_CS"/>
</dbReference>
<dbReference type="InterPro" id="IPR049730">
    <property type="entry name" value="SNF2/RAD54-like_C"/>
</dbReference>
<feature type="domain" description="Helicase C-terminal" evidence="11">
    <location>
        <begin position="1738"/>
        <end position="1902"/>
    </location>
</feature>
<dbReference type="SMART" id="SM00490">
    <property type="entry name" value="HELICc"/>
    <property type="match status" value="1"/>
</dbReference>
<dbReference type="InterPro" id="IPR001650">
    <property type="entry name" value="Helicase_C-like"/>
</dbReference>
<dbReference type="OrthoDB" id="261644at2759"/>
<evidence type="ECO:0000256" key="6">
    <source>
        <dbReference type="ARBA" id="ARBA00022833"/>
    </source>
</evidence>
<evidence type="ECO:0000313" key="12">
    <source>
        <dbReference type="EMBL" id="KPI89056.1"/>
    </source>
</evidence>
<gene>
    <name evidence="12" type="ORF">ABL78_1869</name>
</gene>
<dbReference type="PROSITE" id="PS51194">
    <property type="entry name" value="HELICASE_CTER"/>
    <property type="match status" value="1"/>
</dbReference>
<dbReference type="Pfam" id="PF13445">
    <property type="entry name" value="zf-RING_UBOX"/>
    <property type="match status" value="1"/>
</dbReference>
<dbReference type="OMA" id="PCVQYFI"/>
<keyword evidence="7" id="KW-0067">ATP-binding</keyword>
<dbReference type="CDD" id="cd18793">
    <property type="entry name" value="SF2_C_SNF"/>
    <property type="match status" value="1"/>
</dbReference>
<dbReference type="GO" id="GO:0008094">
    <property type="term" value="F:ATP-dependent activity, acting on DNA"/>
    <property type="evidence" value="ECO:0007669"/>
    <property type="project" value="TreeGrafter"/>
</dbReference>
<evidence type="ECO:0000256" key="9">
    <source>
        <dbReference type="SAM" id="MobiDB-lite"/>
    </source>
</evidence>
<keyword evidence="13" id="KW-1185">Reference proteome</keyword>
<proteinExistence type="predicted"/>
<dbReference type="SUPFAM" id="SSF57850">
    <property type="entry name" value="RING/U-box"/>
    <property type="match status" value="1"/>
</dbReference>
<dbReference type="InterPro" id="IPR001841">
    <property type="entry name" value="Znf_RING"/>
</dbReference>
<dbReference type="InterPro" id="IPR014001">
    <property type="entry name" value="Helicase_ATP-bd"/>
</dbReference>
<dbReference type="VEuPathDB" id="TriTrypDB:Lsey_0033_0340"/>
<evidence type="ECO:0000256" key="3">
    <source>
        <dbReference type="ARBA" id="ARBA00022771"/>
    </source>
</evidence>
<feature type="compositionally biased region" description="Basic and acidic residues" evidence="9">
    <location>
        <begin position="1"/>
        <end position="15"/>
    </location>
</feature>
<keyword evidence="6" id="KW-0862">Zinc</keyword>
<evidence type="ECO:0000256" key="4">
    <source>
        <dbReference type="ARBA" id="ARBA00022801"/>
    </source>
</evidence>
<dbReference type="SUPFAM" id="SSF52540">
    <property type="entry name" value="P-loop containing nucleoside triphosphate hydrolases"/>
    <property type="match status" value="2"/>
</dbReference>
<dbReference type="GO" id="GO:0006281">
    <property type="term" value="P:DNA repair"/>
    <property type="evidence" value="ECO:0007669"/>
    <property type="project" value="TreeGrafter"/>
</dbReference>
<feature type="region of interest" description="Disordered" evidence="9">
    <location>
        <begin position="1"/>
        <end position="109"/>
    </location>
</feature>
<dbReference type="PROSITE" id="PS50089">
    <property type="entry name" value="ZF_RING_2"/>
    <property type="match status" value="1"/>
</dbReference>
<reference evidence="12 13" key="1">
    <citation type="journal article" date="2015" name="PLoS Pathog.">
        <title>Leptomonas seymouri: Adaptations to the Dixenous Life Cycle Analyzed by Genome Sequencing, Transcriptome Profiling and Co-infection with Leishmania donovani.</title>
        <authorList>
            <person name="Kraeva N."/>
            <person name="Butenko A."/>
            <person name="Hlavacova J."/>
            <person name="Kostygov A."/>
            <person name="Myskova J."/>
            <person name="Grybchuk D."/>
            <person name="Lestinova T."/>
            <person name="Votypka J."/>
            <person name="Volf P."/>
            <person name="Opperdoes F."/>
            <person name="Flegontov P."/>
            <person name="Lukes J."/>
            <person name="Yurchenko V."/>
        </authorList>
    </citation>
    <scope>NUCLEOTIDE SEQUENCE [LARGE SCALE GENOMIC DNA]</scope>
    <source>
        <strain evidence="12 13">ATCC 30220</strain>
    </source>
</reference>
<evidence type="ECO:0000256" key="1">
    <source>
        <dbReference type="ARBA" id="ARBA00022723"/>
    </source>
</evidence>
<evidence type="ECO:0000259" key="10">
    <source>
        <dbReference type="PROSITE" id="PS50089"/>
    </source>
</evidence>
<sequence>MLPRDVRRATAREGVEAESTDASAPPPPFSDLSTTATAQSQSTTAGRPTRKRSRTATASRFEVEVEEERENSVISVDSEAPTVITVEDDSRSASEPARAPGASRCSRQTTLTGDVVGTAGMAAPAASSDGTVGGRRKPPPPARASTARTSKLKDGASSTATAPPLDDPAAAPMWERALLAHLRNALVLHAVKSSQRTIGLTTMPSAAQRTDAMDAYAVSGEATEDSAAAQSPPRAEDEPSTQTTPTGTDKSKTGGEGEDAYGVQGLLALPCVQYFIVEECARVARVVREDGGNGYDDDPVKRSLELLGLLLSMLDAPSSFATLMVLACPSCRSIGIGAESVSMVIQYLVLSQRVKREDVLSMSQAKALEVLGLHNGCRDDAGVPVEPLRCCPYGEAHVSLQLLLAGWASTHGSLQRCSLRCSLVPFQVDGLPGVSEAAKHYYWAYEGYTTTEEKKYHEQLLGRPPSAAMSALRRRQSHPPELQAKTLALLASRAGGATWAEAVFSKIFSDTVVPGMQHLRCSELQARIRTVYAYTQADVLGRGGYFKMTLNTLSSCFRGQAPPGAMVESGIVFLQHLFSFMKVFQHLAEGILHCEGGSGHCHRCLCGSNAVSSNPSFLLVEEHTPYVAALRRCREEQYLLVDGRDEVAEATLSNSQLVIDVDAEEAGVAAAKGNGNHARRAAAPVGGDVSYYSAGSLSRFYAMLDLVGHMHAKQVVDYVARVTADSIEPLPDSAVPRAYIHAELKRHQLEDVQWMWNKETEGYREHIQVPLYRVDINKAAQRPLVERMGTMFYCATANEIIVERGAATRNAQWSATGTWIRGGLLCDDVGLGKTLSVLTLCAYDRVMRESGAAGPDEDDALDAVTPSCPNRFWHLVARHGAQRTPSLAFIQDILRWGFGPGTFHAGTALHAIRPIRLPRTTLVVVPLSIVSQWIDELHQFYPAASYILFYGARRTQYNVQHLQQADFVLTTYETLSTHLRQETNGLHYWLSRNADAADDKTCAEAASRGWHACRPSHLYKALQTFASSIVWPQLSSEAEPHFLNFNRSRGFVLNVHSTEDAEVAQRHQRERGRGGGGRGGRGRGRNAAPNAGHPQDDGAPLPQLNTWTSEYHDTLGIPGFHCPAFSVYVSANGNPMHNAGEHRPSQSAAYRRLCTDAPHRVSDVFLDSLWALLKGYSASTRATPEMSSYSMHVGLFDAAVETPYTEAFLALLFRAEARYPMPDPLRRSFVAHVLLPSLWQPLETYWAEMKPHYTAVASAELTRQMPMRIVDLLFHRVVLDESQKCSANSFFHLLLGERRWAVTGTPLNNNKTESLGAALSFLGMNSAAQILSRASLDSLRIDDSWIPRHTHPSQAFLHAYFSRAVQRAVTRLKARLRTPFALDQESQEAHFCLCALCTQGSAYGIAERTSAVVPLECRRKEGRHQPPGGSPCLPNTLMEILALAMVRHERNQQVSRELQLPPVRYSAHRADLSADETQLYRRVAQVIMQVASRLHRQGVLSSRMSYALQWVQELCRLCLHPSRVGDAQLLRGNIEAHVLRAAQTALNESSPDPADFAASVAATFITVTAQEALDWAQSLAANNAERAQATFKVQAAVATTSGNSTHLVPEETVTALNDLKADPPLLPVCGVCMDDMVAPTLLNCFHMFCKECVIGVIDASRSFAGNVTAKCPYCRNRKSLLEEKRVITTSHGEEMHEGPPLETALEASDASPGTPTTDEVDAALVRIGDGSRVCAFVNLVKQIWVTEPGDGVLVFSKYPTFLQLAHDAIQAAGYVPHIVRGASTLAQRQRVMQALQQPGCASPVPHRILFVTSRSANAGLNLTFANHVIFLEPNVNPAMEQQAVGRVHRFGQLKQVTVHHLYAPRTIEEVIYHRSVRLREDATQPPAANTAAAIPAEIDSTNDTQRRTQFGRIAPAEISLLLEYPVPPPPAPGPGG</sequence>
<keyword evidence="2" id="KW-0547">Nucleotide-binding</keyword>
<dbReference type="SMART" id="SM00184">
    <property type="entry name" value="RING"/>
    <property type="match status" value="1"/>
</dbReference>
<dbReference type="InterPro" id="IPR013083">
    <property type="entry name" value="Znf_RING/FYVE/PHD"/>
</dbReference>
<feature type="compositionally biased region" description="Low complexity" evidence="9">
    <location>
        <begin position="33"/>
        <end position="47"/>
    </location>
</feature>
<feature type="region of interest" description="Disordered" evidence="9">
    <location>
        <begin position="219"/>
        <end position="257"/>
    </location>
</feature>
<dbReference type="InterPro" id="IPR050628">
    <property type="entry name" value="SNF2_RAD54_helicase_TF"/>
</dbReference>
<dbReference type="Gene3D" id="3.40.50.300">
    <property type="entry name" value="P-loop containing nucleotide triphosphate hydrolases"/>
    <property type="match status" value="2"/>
</dbReference>
<dbReference type="GO" id="GO:0005524">
    <property type="term" value="F:ATP binding"/>
    <property type="evidence" value="ECO:0007669"/>
    <property type="project" value="UniProtKB-KW"/>
</dbReference>